<dbReference type="PANTHER" id="PTHR46322">
    <property type="entry name" value="PUROMYCIN-SENSITIVE AMINOPEPTIDASE"/>
    <property type="match status" value="1"/>
</dbReference>
<dbReference type="GO" id="GO:0008237">
    <property type="term" value="F:metallopeptidase activity"/>
    <property type="evidence" value="ECO:0007669"/>
    <property type="project" value="UniProtKB-KW"/>
</dbReference>
<keyword evidence="4" id="KW-0479">Metal-binding</keyword>
<evidence type="ECO:0000256" key="4">
    <source>
        <dbReference type="ARBA" id="ARBA00022723"/>
    </source>
</evidence>
<evidence type="ECO:0000256" key="6">
    <source>
        <dbReference type="ARBA" id="ARBA00022833"/>
    </source>
</evidence>
<keyword evidence="3" id="KW-0645">Protease</keyword>
<dbReference type="PRINTS" id="PR00756">
    <property type="entry name" value="ALADIPTASE"/>
</dbReference>
<evidence type="ECO:0000259" key="8">
    <source>
        <dbReference type="Pfam" id="PF01433"/>
    </source>
</evidence>
<sequence>MKWDEERFGREYDLDVFNVVCAKDFNMGAMENKGLNIFNAALLLADPSTTTDAEYQRILNVVGHEYFHNWTGNRVTCRDWFQLTLKEGLTVFRDQLFTADMCSAAVKRIEDVVFLRSRQFAEDSGPMAHPIRPETYIAMDNFYTATVYDKGAEVIRM</sequence>
<evidence type="ECO:0000256" key="2">
    <source>
        <dbReference type="ARBA" id="ARBA00010136"/>
    </source>
</evidence>
<dbReference type="PANTHER" id="PTHR46322:SF1">
    <property type="entry name" value="PUROMYCIN-SENSITIVE AMINOPEPTIDASE"/>
    <property type="match status" value="1"/>
</dbReference>
<keyword evidence="5" id="KW-0378">Hydrolase</keyword>
<dbReference type="InterPro" id="IPR027268">
    <property type="entry name" value="Peptidase_M4/M1_CTD_sf"/>
</dbReference>
<organism evidence="9 10">
    <name type="scientific">Toxoplasma gondii TgCATBr9</name>
    <dbReference type="NCBI Taxonomy" id="943120"/>
    <lineage>
        <taxon>Eukaryota</taxon>
        <taxon>Sar</taxon>
        <taxon>Alveolata</taxon>
        <taxon>Apicomplexa</taxon>
        <taxon>Conoidasida</taxon>
        <taxon>Coccidia</taxon>
        <taxon>Eucoccidiorida</taxon>
        <taxon>Eimeriorina</taxon>
        <taxon>Sarcocystidae</taxon>
        <taxon>Toxoplasma</taxon>
    </lineage>
</organism>
<evidence type="ECO:0000256" key="5">
    <source>
        <dbReference type="ARBA" id="ARBA00022801"/>
    </source>
</evidence>
<dbReference type="GO" id="GO:0008270">
    <property type="term" value="F:zinc ion binding"/>
    <property type="evidence" value="ECO:0007669"/>
    <property type="project" value="InterPro"/>
</dbReference>
<dbReference type="EMBL" id="AFHV02004006">
    <property type="protein sequence ID" value="PUA83305.1"/>
    <property type="molecule type" value="Genomic_DNA"/>
</dbReference>
<comment type="caution">
    <text evidence="9">The sequence shown here is derived from an EMBL/GenBank/DDBJ whole genome shotgun (WGS) entry which is preliminary data.</text>
</comment>
<evidence type="ECO:0000313" key="10">
    <source>
        <dbReference type="Proteomes" id="UP000244488"/>
    </source>
</evidence>
<evidence type="ECO:0000256" key="3">
    <source>
        <dbReference type="ARBA" id="ARBA00022670"/>
    </source>
</evidence>
<proteinExistence type="inferred from homology"/>
<comment type="similarity">
    <text evidence="2">Belongs to the peptidase M1 family.</text>
</comment>
<dbReference type="InterPro" id="IPR012779">
    <property type="entry name" value="Peptidase_M1_pepN"/>
</dbReference>
<dbReference type="Gene3D" id="1.10.390.10">
    <property type="entry name" value="Neutral Protease Domain 2"/>
    <property type="match status" value="1"/>
</dbReference>
<accession>A0A2T6ID86</accession>
<dbReference type="SUPFAM" id="SSF55486">
    <property type="entry name" value="Metalloproteases ('zincins'), catalytic domain"/>
    <property type="match status" value="1"/>
</dbReference>
<dbReference type="Proteomes" id="UP000244488">
    <property type="component" value="Unassembled WGS sequence"/>
</dbReference>
<dbReference type="VEuPathDB" id="ToxoDB:TGBR9_385220"/>
<keyword evidence="7" id="KW-0482">Metalloprotease</keyword>
<gene>
    <name evidence="9" type="ORF">TGBR9_385220</name>
</gene>
<keyword evidence="9" id="KW-0031">Aminopeptidase</keyword>
<dbReference type="Gene3D" id="3.30.2010.30">
    <property type="match status" value="1"/>
</dbReference>
<feature type="domain" description="Peptidase M1 membrane alanine aminopeptidase" evidence="8">
    <location>
        <begin position="1"/>
        <end position="157"/>
    </location>
</feature>
<keyword evidence="6" id="KW-0862">Zinc</keyword>
<dbReference type="InterPro" id="IPR014782">
    <property type="entry name" value="Peptidase_M1_dom"/>
</dbReference>
<reference evidence="9 10" key="1">
    <citation type="journal article" date="2016" name="Nat. Commun.">
        <title>Local admixture of amplified and diversified secreted pathogenesis determinants shapes mosaic Toxoplasma gondii genomes.</title>
        <authorList>
            <person name="Lorenzi H."/>
            <person name="Khan A."/>
            <person name="Behnke M.S."/>
            <person name="Namasivayam S."/>
            <person name="Swapna L.S."/>
            <person name="Hadjithomas M."/>
            <person name="Karamycheva S."/>
            <person name="Pinney D."/>
            <person name="Brunk B.P."/>
            <person name="Ajioka J.W."/>
            <person name="Ajzenberg D."/>
            <person name="Boothroyd J.C."/>
            <person name="Boyle J.P."/>
            <person name="Darde M.L."/>
            <person name="Diaz-Miranda M.A."/>
            <person name="Dubey J.P."/>
            <person name="Fritz H.M."/>
            <person name="Gennari S.M."/>
            <person name="Gregory B.D."/>
            <person name="Kim K."/>
            <person name="Saeij J.P."/>
            <person name="Su C."/>
            <person name="White M.W."/>
            <person name="Zhu X.Q."/>
            <person name="Howe D.K."/>
            <person name="Rosenthal B.M."/>
            <person name="Grigg M.E."/>
            <person name="Parkinson J."/>
            <person name="Liu L."/>
            <person name="Kissinger J.C."/>
            <person name="Roos D.S."/>
            <person name="Sibley L.D."/>
        </authorList>
    </citation>
    <scope>NUCLEOTIDE SEQUENCE [LARGE SCALE GENOMIC DNA]</scope>
    <source>
        <strain evidence="9 10">TgCATBr9</strain>
    </source>
</reference>
<dbReference type="AlphaFoldDB" id="A0A2T6ID86"/>
<dbReference type="GO" id="GO:0006508">
    <property type="term" value="P:proteolysis"/>
    <property type="evidence" value="ECO:0007669"/>
    <property type="project" value="UniProtKB-KW"/>
</dbReference>
<evidence type="ECO:0000256" key="1">
    <source>
        <dbReference type="ARBA" id="ARBA00001947"/>
    </source>
</evidence>
<comment type="cofactor">
    <cofactor evidence="1">
        <name>Zn(2+)</name>
        <dbReference type="ChEBI" id="CHEBI:29105"/>
    </cofactor>
</comment>
<name>A0A2T6ID86_TOXGO</name>
<dbReference type="Pfam" id="PF01433">
    <property type="entry name" value="Peptidase_M1"/>
    <property type="match status" value="1"/>
</dbReference>
<dbReference type="InterPro" id="IPR001930">
    <property type="entry name" value="Peptidase_M1"/>
</dbReference>
<evidence type="ECO:0000313" key="9">
    <source>
        <dbReference type="EMBL" id="PUA83305.1"/>
    </source>
</evidence>
<evidence type="ECO:0000256" key="7">
    <source>
        <dbReference type="ARBA" id="ARBA00023049"/>
    </source>
</evidence>
<protein>
    <submittedName>
        <fullName evidence="9">Aminopeptidase N</fullName>
    </submittedName>
</protein>
<dbReference type="GO" id="GO:0004177">
    <property type="term" value="F:aminopeptidase activity"/>
    <property type="evidence" value="ECO:0007669"/>
    <property type="project" value="UniProtKB-KW"/>
</dbReference>